<dbReference type="PROSITE" id="PS50851">
    <property type="entry name" value="CHEW"/>
    <property type="match status" value="1"/>
</dbReference>
<comment type="caution">
    <text evidence="2">The sequence shown here is derived from an EMBL/GenBank/DDBJ whole genome shotgun (WGS) entry which is preliminary data.</text>
</comment>
<dbReference type="GO" id="GO:0007165">
    <property type="term" value="P:signal transduction"/>
    <property type="evidence" value="ECO:0007669"/>
    <property type="project" value="InterPro"/>
</dbReference>
<dbReference type="Proteomes" id="UP000334820">
    <property type="component" value="Unassembled WGS sequence"/>
</dbReference>
<organism evidence="2 3">
    <name type="scientific">Thermogemmatispora aurantia</name>
    <dbReference type="NCBI Taxonomy" id="2045279"/>
    <lineage>
        <taxon>Bacteria</taxon>
        <taxon>Bacillati</taxon>
        <taxon>Chloroflexota</taxon>
        <taxon>Ktedonobacteria</taxon>
        <taxon>Thermogemmatisporales</taxon>
        <taxon>Thermogemmatisporaceae</taxon>
        <taxon>Thermogemmatispora</taxon>
    </lineage>
</organism>
<name>A0A5J4K2I2_9CHLR</name>
<dbReference type="GO" id="GO:0005829">
    <property type="term" value="C:cytosol"/>
    <property type="evidence" value="ECO:0007669"/>
    <property type="project" value="TreeGrafter"/>
</dbReference>
<dbReference type="PANTHER" id="PTHR22617">
    <property type="entry name" value="CHEMOTAXIS SENSOR HISTIDINE KINASE-RELATED"/>
    <property type="match status" value="1"/>
</dbReference>
<dbReference type="InterPro" id="IPR002545">
    <property type="entry name" value="CheW-lke_dom"/>
</dbReference>
<keyword evidence="3" id="KW-1185">Reference proteome</keyword>
<dbReference type="Gene3D" id="2.40.50.180">
    <property type="entry name" value="CheA-289, Domain 4"/>
    <property type="match status" value="1"/>
</dbReference>
<dbReference type="Pfam" id="PF01584">
    <property type="entry name" value="CheW"/>
    <property type="match status" value="1"/>
</dbReference>
<evidence type="ECO:0000313" key="3">
    <source>
        <dbReference type="Proteomes" id="UP000334820"/>
    </source>
</evidence>
<feature type="domain" description="CheW-like" evidence="1">
    <location>
        <begin position="61"/>
        <end position="204"/>
    </location>
</feature>
<dbReference type="EMBL" id="BKZV01000001">
    <property type="protein sequence ID" value="GER81863.1"/>
    <property type="molecule type" value="Genomic_DNA"/>
</dbReference>
<accession>A0A5J4K2I2</accession>
<dbReference type="Gene3D" id="2.30.30.40">
    <property type="entry name" value="SH3 Domains"/>
    <property type="match status" value="1"/>
</dbReference>
<proteinExistence type="predicted"/>
<dbReference type="InterPro" id="IPR039315">
    <property type="entry name" value="CheW"/>
</dbReference>
<dbReference type="InterPro" id="IPR036061">
    <property type="entry name" value="CheW-like_dom_sf"/>
</dbReference>
<evidence type="ECO:0000313" key="2">
    <source>
        <dbReference type="EMBL" id="GER81863.1"/>
    </source>
</evidence>
<dbReference type="SMART" id="SM00260">
    <property type="entry name" value="CheW"/>
    <property type="match status" value="1"/>
</dbReference>
<dbReference type="SUPFAM" id="SSF50341">
    <property type="entry name" value="CheW-like"/>
    <property type="match status" value="1"/>
</dbReference>
<reference evidence="2 3" key="1">
    <citation type="journal article" date="2019" name="Int. J. Syst. Evol. Microbiol.">
        <title>Thermogemmatispora aurantia sp. nov. and Thermogemmatispora argillosa sp. nov., within the class Ktedonobacteria, and emended description of the genus Thermogemmatispora.</title>
        <authorList>
            <person name="Zheng Y."/>
            <person name="Wang C.M."/>
            <person name="Sakai Y."/>
            <person name="Abe K."/>
            <person name="Yokota A."/>
            <person name="Yabe S."/>
        </authorList>
    </citation>
    <scope>NUCLEOTIDE SEQUENCE [LARGE SCALE GENOMIC DNA]</scope>
    <source>
        <strain evidence="2 3">A1-2</strain>
    </source>
</reference>
<dbReference type="AlphaFoldDB" id="A0A5J4K2I2"/>
<dbReference type="GO" id="GO:0006935">
    <property type="term" value="P:chemotaxis"/>
    <property type="evidence" value="ECO:0007669"/>
    <property type="project" value="InterPro"/>
</dbReference>
<protein>
    <recommendedName>
        <fullName evidence="1">CheW-like domain-containing protein</fullName>
    </recommendedName>
</protein>
<dbReference type="PANTHER" id="PTHR22617:SF23">
    <property type="entry name" value="CHEMOTAXIS PROTEIN CHEW"/>
    <property type="match status" value="1"/>
</dbReference>
<evidence type="ECO:0000259" key="1">
    <source>
        <dbReference type="PROSITE" id="PS50851"/>
    </source>
</evidence>
<gene>
    <name evidence="2" type="ORF">KTAU_05010</name>
</gene>
<sequence length="211" mass="23227">MRPEAGSNPVASDDLNMLQRALLAQQQRGAHPPAWGASALQPEQVRTNTAAAPGVPTEVPGEQYLAFTLLDLEFAFKAEYIQSVERLLDVTPVPNVAPWVRGVINLRGSIASVVDLRTFLEREPLPYNPRTRLLSVQYNEMVICLVVDSVSEMLPIPDNVIASVSTRQTNIPQWVAPYAAGTAVLGKRVIILLDAARLLFSEKMQHYEALD</sequence>